<protein>
    <recommendedName>
        <fullName evidence="14">Otopetrin-3</fullName>
    </recommendedName>
</protein>
<feature type="transmembrane region" description="Helical" evidence="11">
    <location>
        <begin position="323"/>
        <end position="340"/>
    </location>
</feature>
<keyword evidence="3" id="KW-0813">Transport</keyword>
<keyword evidence="9 11" id="KW-0472">Membrane</keyword>
<gene>
    <name evidence="12" type="ORF">DGAL_LOCUS4610</name>
</gene>
<comment type="similarity">
    <text evidence="2">Belongs to the otopetrin family.</text>
</comment>
<name>A0A8J2RHS1_9CRUS</name>
<feature type="transmembrane region" description="Helical" evidence="11">
    <location>
        <begin position="12"/>
        <end position="29"/>
    </location>
</feature>
<evidence type="ECO:0000256" key="9">
    <source>
        <dbReference type="ARBA" id="ARBA00023136"/>
    </source>
</evidence>
<keyword evidence="6" id="KW-0375">Hydrogen ion transport</keyword>
<dbReference type="GO" id="GO:0015252">
    <property type="term" value="F:proton channel activity"/>
    <property type="evidence" value="ECO:0007669"/>
    <property type="project" value="InterPro"/>
</dbReference>
<dbReference type="OrthoDB" id="6429739at2759"/>
<sequence>MQVMINRWNDMARFALMHSMATSLFFWFWSVRNETVDSLHHRRLLQDHQQKSDDAAITMSYLMNLTGDDQGPEYTSNFNLMGMLWNGTVFNAMRCAEGSDFSALILSFSPYLYPFSIEYSILVVGIWFIMWQNVGKVDDCTRSDRSDDGSRSTSSSRNNHYDPLLLRNHLVIHVDCSSANRGLFAGLVVMVATAVSIIVFFLAFSDRRYVTTGIWIGLVSESTLLILMICAAGLACRQFAVLDINANPVSQLDDLLLFICIPSFFLYGIFSIVPAMAYSNYMALFVAILQVIQVILQTPTIIDGLRRCSRSAEMQTSKPGRELITFLIICNLSMWFMETLEIKSYETNMDRIHFYGHPLWTLLSHVTLPLTLFYRFHSASCLVDIWKSAYEAPEQQC</sequence>
<dbReference type="Pfam" id="PF03189">
    <property type="entry name" value="Otopetrin"/>
    <property type="match status" value="1"/>
</dbReference>
<dbReference type="Proteomes" id="UP000789390">
    <property type="component" value="Unassembled WGS sequence"/>
</dbReference>
<comment type="caution">
    <text evidence="12">The sequence shown here is derived from an EMBL/GenBank/DDBJ whole genome shotgun (WGS) entry which is preliminary data.</text>
</comment>
<evidence type="ECO:0000256" key="11">
    <source>
        <dbReference type="SAM" id="Phobius"/>
    </source>
</evidence>
<dbReference type="PANTHER" id="PTHR21522">
    <property type="entry name" value="PROTON CHANNEL OTOP"/>
    <property type="match status" value="1"/>
</dbReference>
<dbReference type="PANTHER" id="PTHR21522:SF58">
    <property type="entry name" value="AGAP000074-PA"/>
    <property type="match status" value="1"/>
</dbReference>
<evidence type="ECO:0000256" key="2">
    <source>
        <dbReference type="ARBA" id="ARBA00006513"/>
    </source>
</evidence>
<evidence type="ECO:0000256" key="5">
    <source>
        <dbReference type="ARBA" id="ARBA00022692"/>
    </source>
</evidence>
<dbReference type="AlphaFoldDB" id="A0A8J2RHS1"/>
<comment type="subcellular location">
    <subcellularLocation>
        <location evidence="1">Cell membrane</location>
        <topology evidence="1">Multi-pass membrane protein</topology>
    </subcellularLocation>
</comment>
<evidence type="ECO:0000256" key="4">
    <source>
        <dbReference type="ARBA" id="ARBA00022475"/>
    </source>
</evidence>
<evidence type="ECO:0000256" key="7">
    <source>
        <dbReference type="ARBA" id="ARBA00022989"/>
    </source>
</evidence>
<evidence type="ECO:0000313" key="12">
    <source>
        <dbReference type="EMBL" id="CAH0102219.1"/>
    </source>
</evidence>
<keyword evidence="5 11" id="KW-0812">Transmembrane</keyword>
<feature type="transmembrane region" description="Helical" evidence="11">
    <location>
        <begin position="352"/>
        <end position="374"/>
    </location>
</feature>
<feature type="transmembrane region" description="Helical" evidence="11">
    <location>
        <begin position="214"/>
        <end position="235"/>
    </location>
</feature>
<evidence type="ECO:0000256" key="1">
    <source>
        <dbReference type="ARBA" id="ARBA00004651"/>
    </source>
</evidence>
<feature type="transmembrane region" description="Helical" evidence="11">
    <location>
        <begin position="183"/>
        <end position="202"/>
    </location>
</feature>
<dbReference type="EMBL" id="CAKKLH010000077">
    <property type="protein sequence ID" value="CAH0102219.1"/>
    <property type="molecule type" value="Genomic_DNA"/>
</dbReference>
<evidence type="ECO:0000256" key="3">
    <source>
        <dbReference type="ARBA" id="ARBA00022448"/>
    </source>
</evidence>
<evidence type="ECO:0000256" key="8">
    <source>
        <dbReference type="ARBA" id="ARBA00023065"/>
    </source>
</evidence>
<keyword evidence="13" id="KW-1185">Reference proteome</keyword>
<keyword evidence="8" id="KW-0406">Ion transport</keyword>
<organism evidence="12 13">
    <name type="scientific">Daphnia galeata</name>
    <dbReference type="NCBI Taxonomy" id="27404"/>
    <lineage>
        <taxon>Eukaryota</taxon>
        <taxon>Metazoa</taxon>
        <taxon>Ecdysozoa</taxon>
        <taxon>Arthropoda</taxon>
        <taxon>Crustacea</taxon>
        <taxon>Branchiopoda</taxon>
        <taxon>Diplostraca</taxon>
        <taxon>Cladocera</taxon>
        <taxon>Anomopoda</taxon>
        <taxon>Daphniidae</taxon>
        <taxon>Daphnia</taxon>
    </lineage>
</organism>
<feature type="transmembrane region" description="Helical" evidence="11">
    <location>
        <begin position="255"/>
        <end position="275"/>
    </location>
</feature>
<accession>A0A8J2RHS1</accession>
<reference evidence="12" key="1">
    <citation type="submission" date="2021-11" db="EMBL/GenBank/DDBJ databases">
        <authorList>
            <person name="Schell T."/>
        </authorList>
    </citation>
    <scope>NUCLEOTIDE SEQUENCE</scope>
    <source>
        <strain evidence="12">M5</strain>
    </source>
</reference>
<keyword evidence="4" id="KW-1003">Cell membrane</keyword>
<dbReference type="InterPro" id="IPR004878">
    <property type="entry name" value="Otopetrin"/>
</dbReference>
<evidence type="ECO:0000313" key="13">
    <source>
        <dbReference type="Proteomes" id="UP000789390"/>
    </source>
</evidence>
<feature type="transmembrane region" description="Helical" evidence="11">
    <location>
        <begin position="281"/>
        <end position="302"/>
    </location>
</feature>
<dbReference type="GO" id="GO:0005886">
    <property type="term" value="C:plasma membrane"/>
    <property type="evidence" value="ECO:0007669"/>
    <property type="project" value="UniProtKB-SubCell"/>
</dbReference>
<evidence type="ECO:0008006" key="14">
    <source>
        <dbReference type="Google" id="ProtNLM"/>
    </source>
</evidence>
<feature type="transmembrane region" description="Helical" evidence="11">
    <location>
        <begin position="111"/>
        <end position="129"/>
    </location>
</feature>
<proteinExistence type="inferred from homology"/>
<keyword evidence="10" id="KW-0407">Ion channel</keyword>
<evidence type="ECO:0000256" key="10">
    <source>
        <dbReference type="ARBA" id="ARBA00023303"/>
    </source>
</evidence>
<keyword evidence="7 11" id="KW-1133">Transmembrane helix</keyword>
<evidence type="ECO:0000256" key="6">
    <source>
        <dbReference type="ARBA" id="ARBA00022781"/>
    </source>
</evidence>